<protein>
    <submittedName>
        <fullName evidence="1">Uncharacterized protein</fullName>
    </submittedName>
</protein>
<dbReference type="EMBL" id="GBRH01207220">
    <property type="protein sequence ID" value="JAD90675.1"/>
    <property type="molecule type" value="Transcribed_RNA"/>
</dbReference>
<reference evidence="1" key="1">
    <citation type="submission" date="2014-09" db="EMBL/GenBank/DDBJ databases">
        <authorList>
            <person name="Magalhaes I.L.F."/>
            <person name="Oliveira U."/>
            <person name="Santos F.R."/>
            <person name="Vidigal T.H.D.A."/>
            <person name="Brescovit A.D."/>
            <person name="Santos A.J."/>
        </authorList>
    </citation>
    <scope>NUCLEOTIDE SEQUENCE</scope>
    <source>
        <tissue evidence="1">Shoot tissue taken approximately 20 cm above the soil surface</tissue>
    </source>
</reference>
<proteinExistence type="predicted"/>
<accession>A0A0A9DYE3</accession>
<evidence type="ECO:0000313" key="1">
    <source>
        <dbReference type="EMBL" id="JAD90675.1"/>
    </source>
</evidence>
<dbReference type="AlphaFoldDB" id="A0A0A9DYE3"/>
<organism evidence="1">
    <name type="scientific">Arundo donax</name>
    <name type="common">Giant reed</name>
    <name type="synonym">Donax arundinaceus</name>
    <dbReference type="NCBI Taxonomy" id="35708"/>
    <lineage>
        <taxon>Eukaryota</taxon>
        <taxon>Viridiplantae</taxon>
        <taxon>Streptophyta</taxon>
        <taxon>Embryophyta</taxon>
        <taxon>Tracheophyta</taxon>
        <taxon>Spermatophyta</taxon>
        <taxon>Magnoliopsida</taxon>
        <taxon>Liliopsida</taxon>
        <taxon>Poales</taxon>
        <taxon>Poaceae</taxon>
        <taxon>PACMAD clade</taxon>
        <taxon>Arundinoideae</taxon>
        <taxon>Arundineae</taxon>
        <taxon>Arundo</taxon>
    </lineage>
</organism>
<sequence length="75" mass="8122">MQEKKSRCHQPLEKITNRKLLTPNSSDNEVIDGKQRLQKPEVAGEPNAVVENGVVAVVANDANLITQELAVANGC</sequence>
<reference evidence="1" key="2">
    <citation type="journal article" date="2015" name="Data Brief">
        <title>Shoot transcriptome of the giant reed, Arundo donax.</title>
        <authorList>
            <person name="Barrero R.A."/>
            <person name="Guerrero F.D."/>
            <person name="Moolhuijzen P."/>
            <person name="Goolsby J.A."/>
            <person name="Tidwell J."/>
            <person name="Bellgard S.E."/>
            <person name="Bellgard M.I."/>
        </authorList>
    </citation>
    <scope>NUCLEOTIDE SEQUENCE</scope>
    <source>
        <tissue evidence="1">Shoot tissue taken approximately 20 cm above the soil surface</tissue>
    </source>
</reference>
<name>A0A0A9DYE3_ARUDO</name>